<reference evidence="12 13" key="1">
    <citation type="submission" date="2020-01" db="EMBL/GenBank/DDBJ databases">
        <title>Genomes assembled from Gulf of Kutch pelagic sediment metagenomes.</title>
        <authorList>
            <person name="Chandrashekar M."/>
            <person name="Mahajan M.S."/>
            <person name="Dave K.J."/>
            <person name="Vatsa P."/>
            <person name="Nathani N.M."/>
        </authorList>
    </citation>
    <scope>NUCLEOTIDE SEQUENCE [LARGE SCALE GENOMIC DNA]</scope>
    <source>
        <strain evidence="12">KS3-K002</strain>
    </source>
</reference>
<feature type="binding site" evidence="7">
    <location>
        <position position="35"/>
    </location>
    <ligand>
        <name>UDP-N-acetyl-alpha-D-muramoyl-L-alanyl-D-glutamate</name>
        <dbReference type="ChEBI" id="CHEBI:83900"/>
    </ligand>
</feature>
<dbReference type="InterPro" id="IPR000713">
    <property type="entry name" value="Mur_ligase_N"/>
</dbReference>
<dbReference type="AlphaFoldDB" id="A0AAE4Z6A2"/>
<dbReference type="InterPro" id="IPR005761">
    <property type="entry name" value="UDP-N-AcMur-Glu-dNH2Pim_ligase"/>
</dbReference>
<dbReference type="SUPFAM" id="SSF63418">
    <property type="entry name" value="MurE/MurF N-terminal domain"/>
    <property type="match status" value="1"/>
</dbReference>
<feature type="domain" description="Mur ligase central" evidence="11">
    <location>
        <begin position="112"/>
        <end position="310"/>
    </location>
</feature>
<comment type="cofactor">
    <cofactor evidence="7">
        <name>Mg(2+)</name>
        <dbReference type="ChEBI" id="CHEBI:18420"/>
    </cofactor>
</comment>
<dbReference type="Pfam" id="PF02875">
    <property type="entry name" value="Mur_ligase_C"/>
    <property type="match status" value="1"/>
</dbReference>
<feature type="binding site" evidence="7">
    <location>
        <begin position="156"/>
        <end position="157"/>
    </location>
    <ligand>
        <name>UDP-N-acetyl-alpha-D-muramoyl-L-alanyl-D-glutamate</name>
        <dbReference type="ChEBI" id="CHEBI:83900"/>
    </ligand>
</feature>
<evidence type="ECO:0000256" key="8">
    <source>
        <dbReference type="RuleBase" id="RU004135"/>
    </source>
</evidence>
<feature type="modified residue" description="N6-carboxylysine" evidence="7">
    <location>
        <position position="223"/>
    </location>
</feature>
<evidence type="ECO:0000256" key="6">
    <source>
        <dbReference type="ARBA" id="ARBA00023316"/>
    </source>
</evidence>
<dbReference type="Gene3D" id="3.40.1190.10">
    <property type="entry name" value="Mur-like, catalytic domain"/>
    <property type="match status" value="1"/>
</dbReference>
<name>A0AAE4Z6A2_9BACT</name>
<dbReference type="Pfam" id="PF01225">
    <property type="entry name" value="Mur_ligase"/>
    <property type="match status" value="1"/>
</dbReference>
<dbReference type="GO" id="GO:0005524">
    <property type="term" value="F:ATP binding"/>
    <property type="evidence" value="ECO:0007669"/>
    <property type="project" value="UniProtKB-UniRule"/>
</dbReference>
<keyword evidence="6 7" id="KW-0961">Cell wall biogenesis/degradation</keyword>
<dbReference type="GO" id="GO:0071555">
    <property type="term" value="P:cell wall organization"/>
    <property type="evidence" value="ECO:0007669"/>
    <property type="project" value="UniProtKB-KW"/>
</dbReference>
<dbReference type="Gene3D" id="3.90.190.20">
    <property type="entry name" value="Mur ligase, C-terminal domain"/>
    <property type="match status" value="1"/>
</dbReference>
<evidence type="ECO:0000256" key="3">
    <source>
        <dbReference type="ARBA" id="ARBA00022960"/>
    </source>
</evidence>
<feature type="domain" description="Mur ligase C-terminal" evidence="10">
    <location>
        <begin position="332"/>
        <end position="455"/>
    </location>
</feature>
<keyword evidence="2 7" id="KW-0132">Cell division</keyword>
<evidence type="ECO:0000259" key="10">
    <source>
        <dbReference type="Pfam" id="PF02875"/>
    </source>
</evidence>
<comment type="catalytic activity">
    <reaction evidence="7">
        <text>UDP-N-acetyl-alpha-D-muramoyl-L-alanyl-D-glutamate + meso-2,6-diaminopimelate + ATP = UDP-N-acetyl-alpha-D-muramoyl-L-alanyl-gamma-D-glutamyl-meso-2,6-diaminopimelate + ADP + phosphate + H(+)</text>
        <dbReference type="Rhea" id="RHEA:23676"/>
        <dbReference type="ChEBI" id="CHEBI:15378"/>
        <dbReference type="ChEBI" id="CHEBI:30616"/>
        <dbReference type="ChEBI" id="CHEBI:43474"/>
        <dbReference type="ChEBI" id="CHEBI:57791"/>
        <dbReference type="ChEBI" id="CHEBI:83900"/>
        <dbReference type="ChEBI" id="CHEBI:83905"/>
        <dbReference type="ChEBI" id="CHEBI:456216"/>
        <dbReference type="EC" id="6.3.2.13"/>
    </reaction>
</comment>
<evidence type="ECO:0000256" key="5">
    <source>
        <dbReference type="ARBA" id="ARBA00023306"/>
    </source>
</evidence>
<feature type="binding site" evidence="7">
    <location>
        <position position="191"/>
    </location>
    <ligand>
        <name>UDP-N-acetyl-alpha-D-muramoyl-L-alanyl-D-glutamate</name>
        <dbReference type="ChEBI" id="CHEBI:83900"/>
    </ligand>
</feature>
<protein>
    <recommendedName>
        <fullName evidence="7">UDP-N-acetylmuramoyl-L-alanyl-D-glutamate--2,6-diaminopimelate ligase</fullName>
        <ecNumber evidence="7">6.3.2.13</ecNumber>
    </recommendedName>
    <alternativeName>
        <fullName evidence="7">Meso-A2pm-adding enzyme</fullName>
    </alternativeName>
    <alternativeName>
        <fullName evidence="7">Meso-diaminopimelate-adding enzyme</fullName>
    </alternativeName>
    <alternativeName>
        <fullName evidence="7">UDP-MurNAc-L-Ala-D-Glu:meso-diaminopimelate ligase</fullName>
    </alternativeName>
    <alternativeName>
        <fullName evidence="7">UDP-MurNAc-tripeptide synthetase</fullName>
    </alternativeName>
    <alternativeName>
        <fullName evidence="7">UDP-N-acetylmuramyl-tripeptide synthetase</fullName>
    </alternativeName>
</protein>
<feature type="short sequence motif" description="Meso-diaminopimelate recognition motif" evidence="7">
    <location>
        <begin position="403"/>
        <end position="406"/>
    </location>
</feature>
<evidence type="ECO:0000256" key="7">
    <source>
        <dbReference type="HAMAP-Rule" id="MF_00208"/>
    </source>
</evidence>
<keyword evidence="7 12" id="KW-0436">Ligase</keyword>
<dbReference type="InterPro" id="IPR035911">
    <property type="entry name" value="MurE/MurF_N"/>
</dbReference>
<evidence type="ECO:0000259" key="11">
    <source>
        <dbReference type="Pfam" id="PF08245"/>
    </source>
</evidence>
<dbReference type="NCBIfam" id="TIGR01085">
    <property type="entry name" value="murE"/>
    <property type="match status" value="1"/>
</dbReference>
<feature type="binding site" evidence="7">
    <location>
        <position position="183"/>
    </location>
    <ligand>
        <name>UDP-N-acetyl-alpha-D-muramoyl-L-alanyl-D-glutamate</name>
        <dbReference type="ChEBI" id="CHEBI:83900"/>
    </ligand>
</feature>
<sequence length="486" mass="51041">MIPIRVVLDRLVAHGLLASPGPETDRAVTGITDDSRAVRAGDLYVAVRGYVHDGHDYLKDAAEAGAVAALVETPNAAVHLPQFRVTDGRRAAAVAASVVFGHGAGGPRLVGVTGTNGKTTTVHIARHLLSASMPTASIGTLGVVDAEGRREATQLTTPGPVDFQRRLAALREGGAECVVAEVSSHALTQGRVEGAAFEVAAFTNLTRDHLDYHADADAYRAAKARLADLVTGDGTLVVNADEAAWADLPRDRRWIRFALEAEADYRAREIELGPHGSRWTLSAPDVELDVTLPLPGDFNVANALAAVGIARAFGLDIGVTADLLATVPPVPGRLEVIASTPLVIRDYAHTPEALRRALAALRPAVAGRLIVVFGCGGDRDAGKRPLMGQAAVEGADHAIVTSDNPRHEPPDAIIADIVPGMGSGSYEVIVDRRRAIARALKLADAGDAVLLAGKGHEEYQIVGDERRPFDEAVLVGELLAEKRGDA</sequence>
<dbReference type="InterPro" id="IPR036615">
    <property type="entry name" value="Mur_ligase_C_dom_sf"/>
</dbReference>
<keyword evidence="7" id="KW-0963">Cytoplasm</keyword>
<comment type="caution">
    <text evidence="7">Lacks conserved residue(s) required for the propagation of feature annotation.</text>
</comment>
<evidence type="ECO:0000313" key="13">
    <source>
        <dbReference type="Proteomes" id="UP000702544"/>
    </source>
</evidence>
<dbReference type="GO" id="GO:0000287">
    <property type="term" value="F:magnesium ion binding"/>
    <property type="evidence" value="ECO:0007669"/>
    <property type="project" value="UniProtKB-UniRule"/>
</dbReference>
<organism evidence="12 13">
    <name type="scientific">Candidatus Kutchimonas denitrificans</name>
    <dbReference type="NCBI Taxonomy" id="3056748"/>
    <lineage>
        <taxon>Bacteria</taxon>
        <taxon>Pseudomonadati</taxon>
        <taxon>Gemmatimonadota</taxon>
        <taxon>Gemmatimonadia</taxon>
        <taxon>Candidatus Palauibacterales</taxon>
        <taxon>Candidatus Palauibacteraceae</taxon>
        <taxon>Candidatus Kutchimonas</taxon>
    </lineage>
</organism>
<keyword evidence="7" id="KW-0067">ATP-binding</keyword>
<comment type="subcellular location">
    <subcellularLocation>
        <location evidence="7 8">Cytoplasm</location>
    </subcellularLocation>
</comment>
<dbReference type="GO" id="GO:0009252">
    <property type="term" value="P:peptidoglycan biosynthetic process"/>
    <property type="evidence" value="ECO:0007669"/>
    <property type="project" value="UniProtKB-UniRule"/>
</dbReference>
<dbReference type="PANTHER" id="PTHR23135:SF4">
    <property type="entry name" value="UDP-N-ACETYLMURAMOYL-L-ALANYL-D-GLUTAMATE--2,6-DIAMINOPIMELATE LIGASE MURE HOMOLOG, CHLOROPLASTIC"/>
    <property type="match status" value="1"/>
</dbReference>
<comment type="similarity">
    <text evidence="1 7">Belongs to the MurCDEF family. MurE subfamily.</text>
</comment>
<dbReference type="NCBIfam" id="NF001126">
    <property type="entry name" value="PRK00139.1-4"/>
    <property type="match status" value="1"/>
</dbReference>
<dbReference type="PANTHER" id="PTHR23135">
    <property type="entry name" value="MUR LIGASE FAMILY MEMBER"/>
    <property type="match status" value="1"/>
</dbReference>
<keyword evidence="5 7" id="KW-0131">Cell cycle</keyword>
<feature type="binding site" evidence="7">
    <location>
        <position position="189"/>
    </location>
    <ligand>
        <name>UDP-N-acetyl-alpha-D-muramoyl-L-alanyl-D-glutamate</name>
        <dbReference type="ChEBI" id="CHEBI:83900"/>
    </ligand>
</feature>
<dbReference type="HAMAP" id="MF_00208">
    <property type="entry name" value="MurE"/>
    <property type="match status" value="1"/>
</dbReference>
<dbReference type="EC" id="6.3.2.13" evidence="7"/>
<comment type="caution">
    <text evidence="12">The sequence shown here is derived from an EMBL/GenBank/DDBJ whole genome shotgun (WGS) entry which is preliminary data.</text>
</comment>
<keyword evidence="7" id="KW-0547">Nucleotide-binding</keyword>
<dbReference type="SUPFAM" id="SSF53244">
    <property type="entry name" value="MurD-like peptide ligases, peptide-binding domain"/>
    <property type="match status" value="1"/>
</dbReference>
<dbReference type="EMBL" id="JAACAK010000046">
    <property type="protein sequence ID" value="NIR74544.1"/>
    <property type="molecule type" value="Genomic_DNA"/>
</dbReference>
<dbReference type="Proteomes" id="UP000702544">
    <property type="component" value="Unassembled WGS sequence"/>
</dbReference>
<evidence type="ECO:0000256" key="1">
    <source>
        <dbReference type="ARBA" id="ARBA00005898"/>
    </source>
</evidence>
<feature type="binding site" evidence="7">
    <location>
        <position position="457"/>
    </location>
    <ligand>
        <name>meso-2,6-diaminopimelate</name>
        <dbReference type="ChEBI" id="CHEBI:57791"/>
    </ligand>
</feature>
<keyword evidence="7" id="KW-0460">Magnesium</keyword>
<gene>
    <name evidence="7" type="primary">murE</name>
    <name evidence="12" type="ORF">GWO12_05465</name>
</gene>
<dbReference type="InterPro" id="IPR013221">
    <property type="entry name" value="Mur_ligase_cen"/>
</dbReference>
<evidence type="ECO:0000313" key="12">
    <source>
        <dbReference type="EMBL" id="NIR74544.1"/>
    </source>
</evidence>
<feature type="domain" description="Mur ligase N-terminal catalytic" evidence="9">
    <location>
        <begin position="28"/>
        <end position="75"/>
    </location>
</feature>
<dbReference type="SUPFAM" id="SSF53623">
    <property type="entry name" value="MurD-like peptide ligases, catalytic domain"/>
    <property type="match status" value="1"/>
</dbReference>
<dbReference type="Pfam" id="PF08245">
    <property type="entry name" value="Mur_ligase_M"/>
    <property type="match status" value="1"/>
</dbReference>
<accession>A0AAE4Z6A2</accession>
<feature type="binding site" evidence="7">
    <location>
        <position position="379"/>
    </location>
    <ligand>
        <name>meso-2,6-diaminopimelate</name>
        <dbReference type="ChEBI" id="CHEBI:57791"/>
    </ligand>
</feature>
<dbReference type="GO" id="GO:0005737">
    <property type="term" value="C:cytoplasm"/>
    <property type="evidence" value="ECO:0007669"/>
    <property type="project" value="UniProtKB-SubCell"/>
</dbReference>
<dbReference type="InterPro" id="IPR004101">
    <property type="entry name" value="Mur_ligase_C"/>
</dbReference>
<comment type="function">
    <text evidence="7">Catalyzes the addition of meso-diaminopimelic acid to the nucleotide precursor UDP-N-acetylmuramoyl-L-alanyl-D-glutamate (UMAG) in the biosynthesis of bacterial cell-wall peptidoglycan.</text>
</comment>
<dbReference type="InterPro" id="IPR036565">
    <property type="entry name" value="Mur-like_cat_sf"/>
</dbReference>
<comment type="pathway">
    <text evidence="7 8">Cell wall biogenesis; peptidoglycan biosynthesis.</text>
</comment>
<dbReference type="GO" id="GO:0008765">
    <property type="term" value="F:UDP-N-acetylmuramoylalanyl-D-glutamate-2,6-diaminopimelate ligase activity"/>
    <property type="evidence" value="ECO:0007669"/>
    <property type="project" value="UniProtKB-UniRule"/>
</dbReference>
<feature type="binding site" evidence="7">
    <location>
        <begin position="403"/>
        <end position="406"/>
    </location>
    <ligand>
        <name>meso-2,6-diaminopimelate</name>
        <dbReference type="ChEBI" id="CHEBI:57791"/>
    </ligand>
</feature>
<feature type="binding site" evidence="7">
    <location>
        <position position="453"/>
    </location>
    <ligand>
        <name>meso-2,6-diaminopimelate</name>
        <dbReference type="ChEBI" id="CHEBI:57791"/>
    </ligand>
</feature>
<evidence type="ECO:0000256" key="4">
    <source>
        <dbReference type="ARBA" id="ARBA00022984"/>
    </source>
</evidence>
<dbReference type="GO" id="GO:0008360">
    <property type="term" value="P:regulation of cell shape"/>
    <property type="evidence" value="ECO:0007669"/>
    <property type="project" value="UniProtKB-KW"/>
</dbReference>
<dbReference type="GO" id="GO:0051301">
    <property type="term" value="P:cell division"/>
    <property type="evidence" value="ECO:0007669"/>
    <property type="project" value="UniProtKB-KW"/>
</dbReference>
<evidence type="ECO:0000259" key="9">
    <source>
        <dbReference type="Pfam" id="PF01225"/>
    </source>
</evidence>
<keyword evidence="3 7" id="KW-0133">Cell shape</keyword>
<comment type="PTM">
    <text evidence="7">Carboxylation is probably crucial for Mg(2+) binding and, consequently, for the gamma-phosphate positioning of ATP.</text>
</comment>
<feature type="binding site" evidence="7">
    <location>
        <begin position="114"/>
        <end position="120"/>
    </location>
    <ligand>
        <name>ATP</name>
        <dbReference type="ChEBI" id="CHEBI:30616"/>
    </ligand>
</feature>
<proteinExistence type="inferred from homology"/>
<keyword evidence="4 7" id="KW-0573">Peptidoglycan synthesis</keyword>
<dbReference type="Gene3D" id="3.40.1390.10">
    <property type="entry name" value="MurE/MurF, N-terminal domain"/>
    <property type="match status" value="1"/>
</dbReference>
<evidence type="ECO:0000256" key="2">
    <source>
        <dbReference type="ARBA" id="ARBA00022618"/>
    </source>
</evidence>